<protein>
    <submittedName>
        <fullName evidence="1">Uncharacterized protein</fullName>
    </submittedName>
</protein>
<reference evidence="2" key="1">
    <citation type="submission" date="2016-08" db="EMBL/GenBank/DDBJ databases">
        <authorList>
            <person name="Loux V."/>
            <person name="Rue O."/>
        </authorList>
    </citation>
    <scope>NUCLEOTIDE SEQUENCE [LARGE SCALE GENOMIC DNA]</scope>
    <source>
        <strain evidence="2">INRA Bc05-F1</strain>
    </source>
</reference>
<sequence length="415" mass="47077">MSLQTKYIAGISLGVMGVGFAASIPFQGTVAGEIIQGGFEAGLVGGLADWFAVTALFRHPMGIPIPHTALLPKNRKRVTKGLIHTLENEWLTKESITNKVKEMQLAQMVLQIAEREMQSDAVKKGIVKIAEKAIVTIDTEKLAVIIEKELKTYLHTINTSNILQVLVDQLVVQEYDEKTLDYILVKVKDWTAQDEARYQLGSLGMKAMENIKVDGFLQFTLKSFMNIVDEDKIGGILQKFIISNINSLQDADNSTRQLILSKIRQEIINVKENEALLQELENWKEKWIANWNATDKIKEMLEQVQQRAIIFVKNEEFTDKYVIPFLQTQMNKIKEDEQTVQKIEDWLQKQVVTLVEKNHSKIGKLVQENLDKLDDKTLIEMIENNVGKDLQWIRVNGAVCGFMIGLVLEGIKAII</sequence>
<dbReference type="GO" id="GO:0005886">
    <property type="term" value="C:plasma membrane"/>
    <property type="evidence" value="ECO:0007669"/>
    <property type="project" value="TreeGrafter"/>
</dbReference>
<dbReference type="AlphaFoldDB" id="A0A1C4CAK1"/>
<accession>A0A1C4CAK1</accession>
<dbReference type="InterPro" id="IPR007383">
    <property type="entry name" value="DUF445"/>
</dbReference>
<dbReference type="PANTHER" id="PTHR38442">
    <property type="entry name" value="INNER MEMBRANE PROTEIN-RELATED"/>
    <property type="match status" value="1"/>
</dbReference>
<evidence type="ECO:0000313" key="2">
    <source>
        <dbReference type="Proteomes" id="UP000196052"/>
    </source>
</evidence>
<gene>
    <name evidence="1" type="ORF">BC05F1_01833</name>
</gene>
<name>A0A1C4CAK1_9BACI</name>
<dbReference type="Proteomes" id="UP000196052">
    <property type="component" value="Unassembled WGS sequence"/>
</dbReference>
<organism evidence="1 2">
    <name type="scientific">Bacillus wiedmannii</name>
    <dbReference type="NCBI Taxonomy" id="1890302"/>
    <lineage>
        <taxon>Bacteria</taxon>
        <taxon>Bacillati</taxon>
        <taxon>Bacillota</taxon>
        <taxon>Bacilli</taxon>
        <taxon>Bacillales</taxon>
        <taxon>Bacillaceae</taxon>
        <taxon>Bacillus</taxon>
        <taxon>Bacillus cereus group</taxon>
    </lineage>
</organism>
<dbReference type="PANTHER" id="PTHR38442:SF1">
    <property type="entry name" value="INNER MEMBRANE PROTEIN"/>
    <property type="match status" value="1"/>
</dbReference>
<evidence type="ECO:0000313" key="1">
    <source>
        <dbReference type="EMBL" id="SCC16177.1"/>
    </source>
</evidence>
<accession>A0A657V4E9</accession>
<dbReference type="RefSeq" id="WP_088121809.1">
    <property type="nucleotide sequence ID" value="NZ_CBCSID010000004.1"/>
</dbReference>
<proteinExistence type="predicted"/>
<dbReference type="Pfam" id="PF04286">
    <property type="entry name" value="DUF445"/>
    <property type="match status" value="1"/>
</dbReference>
<dbReference type="EMBL" id="FMBE01000013">
    <property type="protein sequence ID" value="SCC16177.1"/>
    <property type="molecule type" value="Genomic_DNA"/>
</dbReference>